<accession>A0A6P7U2D7</accession>
<dbReference type="Pfam" id="PF00078">
    <property type="entry name" value="RVT_1"/>
    <property type="match status" value="1"/>
</dbReference>
<dbReference type="PANTHER" id="PTHR35450:SF2">
    <property type="entry name" value="REVERSE TRANSCRIPTASE DOMAIN-CONTAINING PROTEIN"/>
    <property type="match status" value="1"/>
</dbReference>
<gene>
    <name evidence="3" type="primary">LOC115230367</name>
</gene>
<feature type="domain" description="Reverse transcriptase" evidence="1">
    <location>
        <begin position="162"/>
        <end position="544"/>
    </location>
</feature>
<sequence length="1027" mass="118955">MEFKPYGFNDLDCKSISDVKKLLKVKRHNETCGTQNDVDVTENGNSLSKTEIFLYGKCKKEFNFQIKRVVSISRDSRKPTKKIPYKLVKKDILVALYAVISNYVLTCPPKDINEITDIIFAGQCAYENLVLKNKIRTSWRENIEKRITKCKENLTLIANFSSLKSKSEKDTALDFMCSFGYKKSKKGEITRICTLIEDRIKIMEKRISIYESRKSFRRDNFCFELNRKRFSRNLNAGEDNKYTLPEGECLSFWEKTWKKDENHIVTDVVGKRITGIEQSPVDIKPDFIKSIINYAPNWKTSGCNGLVVNHLLTCVRLHACLYYTNLLQNVSTLNLVLFRITKLGARRHCQGAKEQALINQCINNHCGNNLFATWIDINKAFDSVNYEFLSLVLDYSGLPEWIVKFIKSLISKWKVILNLNVNRIGTVKLERRILQGDSLSPQLFTLVMDPLSRILNHKFPKICIDHNDPSQITYSTNHLLFIDDLKILAEKENTILRMMESIDEYFSVVGLRRNSEKSATNLNYVKETRSFDGYDGYRYLGVLEDKGSNVLKHEVMKKIAENVKKRIESFVSTKINAVNLFKAINEYSLSLYNYYIGLIDIEPHEFQAIDTEVRRILSNLHVHLKPANKERLYISRYNLGRGLNSIVHKSECMLYQFLIDLERKSAMCLRKAGILRVLKINKTHMATIARFLTFKYNIEDPSELNINIIKENQQKSLMKIIKSKMVHSVLFKCCEDQNVDINMSTEWLVNGNNSPRSEAMYCIIQDRNIFFNDNGGMCNHCNQAKKSVDHMATRCSRMLNSDYTRRHNEVIRCIHLHLCRQYGIRKTKRLKSHTVQSVSSNHKVEIRVDITLQTDVHVKNNIPDIFVLDKKKNEITLIEVGITSHAMLKQVEVEKLHKYDLLAGELSQIHGAKGTIIPIVLTWDGIVSKFYKSYMERLKLDASTRSYIQSLTIKKTLEAMLVEHKHGVEIEKHEEQVSRATNHLLKLARETTDPSDLPEDVSHVSYEVLEEENTQIQCNGPKRRRII</sequence>
<evidence type="ECO:0000313" key="2">
    <source>
        <dbReference type="Proteomes" id="UP000515154"/>
    </source>
</evidence>
<dbReference type="RefSeq" id="XP_029656430.1">
    <property type="nucleotide sequence ID" value="XM_029800570.1"/>
</dbReference>
<dbReference type="KEGG" id="osn:115230367"/>
<keyword evidence="2" id="KW-1185">Reference proteome</keyword>
<name>A0A6P7U2D7_9MOLL</name>
<dbReference type="PROSITE" id="PS50878">
    <property type="entry name" value="RT_POL"/>
    <property type="match status" value="1"/>
</dbReference>
<dbReference type="InterPro" id="IPR000477">
    <property type="entry name" value="RT_dom"/>
</dbReference>
<organism evidence="2 3">
    <name type="scientific">Octopus sinensis</name>
    <name type="common">East Asian common octopus</name>
    <dbReference type="NCBI Taxonomy" id="2607531"/>
    <lineage>
        <taxon>Eukaryota</taxon>
        <taxon>Metazoa</taxon>
        <taxon>Spiralia</taxon>
        <taxon>Lophotrochozoa</taxon>
        <taxon>Mollusca</taxon>
        <taxon>Cephalopoda</taxon>
        <taxon>Coleoidea</taxon>
        <taxon>Octopodiformes</taxon>
        <taxon>Octopoda</taxon>
        <taxon>Incirrata</taxon>
        <taxon>Octopodidae</taxon>
        <taxon>Octopus</taxon>
    </lineage>
</organism>
<proteinExistence type="predicted"/>
<dbReference type="Proteomes" id="UP000515154">
    <property type="component" value="Unplaced"/>
</dbReference>
<dbReference type="InterPro" id="IPR043502">
    <property type="entry name" value="DNA/RNA_pol_sf"/>
</dbReference>
<evidence type="ECO:0000259" key="1">
    <source>
        <dbReference type="PROSITE" id="PS50878"/>
    </source>
</evidence>
<dbReference type="AlphaFoldDB" id="A0A6P7U2D7"/>
<reference evidence="3" key="1">
    <citation type="submission" date="2025-08" db="UniProtKB">
        <authorList>
            <consortium name="RefSeq"/>
        </authorList>
    </citation>
    <scope>IDENTIFICATION</scope>
</reference>
<protein>
    <submittedName>
        <fullName evidence="3">Uncharacterized protein LOC115230367</fullName>
    </submittedName>
</protein>
<dbReference type="PANTHER" id="PTHR35450">
    <property type="entry name" value="REVERSE TRANSCRIPTASE DOMAIN-CONTAINING PROTEIN"/>
    <property type="match status" value="1"/>
</dbReference>
<dbReference type="SUPFAM" id="SSF56672">
    <property type="entry name" value="DNA/RNA polymerases"/>
    <property type="match status" value="1"/>
</dbReference>
<evidence type="ECO:0000313" key="3">
    <source>
        <dbReference type="RefSeq" id="XP_029656430.1"/>
    </source>
</evidence>